<dbReference type="GeneID" id="59319174"/>
<accession>A0A8H5Q0E2</accession>
<name>A0A8H5Q0E2_GIBSU</name>
<evidence type="ECO:0000256" key="1">
    <source>
        <dbReference type="SAM" id="MobiDB-lite"/>
    </source>
</evidence>
<keyword evidence="3" id="KW-1185">Reference proteome</keyword>
<evidence type="ECO:0000313" key="2">
    <source>
        <dbReference type="EMBL" id="KAF5605939.1"/>
    </source>
</evidence>
<organism evidence="2 3">
    <name type="scientific">Gibberella subglutinans</name>
    <name type="common">Fusarium subglutinans</name>
    <dbReference type="NCBI Taxonomy" id="42677"/>
    <lineage>
        <taxon>Eukaryota</taxon>
        <taxon>Fungi</taxon>
        <taxon>Dikarya</taxon>
        <taxon>Ascomycota</taxon>
        <taxon>Pezizomycotina</taxon>
        <taxon>Sordariomycetes</taxon>
        <taxon>Hypocreomycetidae</taxon>
        <taxon>Hypocreales</taxon>
        <taxon>Nectriaceae</taxon>
        <taxon>Fusarium</taxon>
        <taxon>Fusarium fujikuroi species complex</taxon>
    </lineage>
</organism>
<dbReference type="Proteomes" id="UP000547976">
    <property type="component" value="Unassembled WGS sequence"/>
</dbReference>
<gene>
    <name evidence="2" type="ORF">FSUBG_6275</name>
</gene>
<feature type="compositionally biased region" description="Polar residues" evidence="1">
    <location>
        <begin position="45"/>
        <end position="61"/>
    </location>
</feature>
<dbReference type="RefSeq" id="XP_036538147.1">
    <property type="nucleotide sequence ID" value="XM_036684456.1"/>
</dbReference>
<reference evidence="2 3" key="1">
    <citation type="submission" date="2020-05" db="EMBL/GenBank/DDBJ databases">
        <title>Identification and distribution of gene clusters putatively required for synthesis of sphingolipid metabolism inhibitors in phylogenetically diverse species of the filamentous fungus Fusarium.</title>
        <authorList>
            <person name="Kim H.-S."/>
            <person name="Busman M."/>
            <person name="Brown D.W."/>
            <person name="Divon H."/>
            <person name="Uhlig S."/>
            <person name="Proctor R.H."/>
        </authorList>
    </citation>
    <scope>NUCLEOTIDE SEQUENCE [LARGE SCALE GENOMIC DNA]</scope>
    <source>
        <strain evidence="2 3">NRRL 66333</strain>
    </source>
</reference>
<evidence type="ECO:0000313" key="3">
    <source>
        <dbReference type="Proteomes" id="UP000547976"/>
    </source>
</evidence>
<dbReference type="EMBL" id="JAAOAV010000065">
    <property type="protein sequence ID" value="KAF5605939.1"/>
    <property type="molecule type" value="Genomic_DNA"/>
</dbReference>
<comment type="caution">
    <text evidence="2">The sequence shown here is derived from an EMBL/GenBank/DDBJ whole genome shotgun (WGS) entry which is preliminary data.</text>
</comment>
<sequence length="220" mass="24282">MELQYLSSLQASSYHHTAYGQDVYSLNAAPAHYGEFFKAIKTSPSKCDGTKNSPSELQSSRRLQDNGDLFTTPAIVYQYDMPLTEFNIIIYILFRTQNRSHCWSGLAPHTSSRANTSSMTENDAESKVRGLASEIQLNIKGADLGEDDAVGSRIYSSSSTPAIHGAQFLKNGPNGFHALEDGTVVVNDKSVALKRAARILQSHICDHRLHKDEEDSQDLD</sequence>
<feature type="region of interest" description="Disordered" evidence="1">
    <location>
        <begin position="45"/>
        <end position="64"/>
    </location>
</feature>
<proteinExistence type="predicted"/>
<dbReference type="AlphaFoldDB" id="A0A8H5Q0E2"/>
<protein>
    <submittedName>
        <fullName evidence="2">Uncharacterized protein</fullName>
    </submittedName>
</protein>
<dbReference type="OrthoDB" id="10475416at2759"/>